<evidence type="ECO:0000313" key="2">
    <source>
        <dbReference type="EMBL" id="SMH66744.1"/>
    </source>
</evidence>
<reference evidence="1" key="2">
    <citation type="submission" date="2014-07" db="EMBL/GenBank/DDBJ databases">
        <title>Initial genome analysis of the psychrotolerant acidophile Acidithiobacillus ferrivorans CF27: insights into iron and sulfur oxidation pathways and into biofilm formation.</title>
        <authorList>
            <person name="Talla E."/>
            <person name="Hedrich S."/>
            <person name="Mangenot S."/>
            <person name="Ji B."/>
            <person name="Johnson D.B."/>
            <person name="Barbe V."/>
            <person name="Bonnefoy V."/>
        </authorList>
    </citation>
    <scope>NUCLEOTIDE SEQUENCE [LARGE SCALE GENOMIC DNA]</scope>
    <source>
        <strain evidence="1">CF27</strain>
    </source>
</reference>
<keyword evidence="3" id="KW-1185">Reference proteome</keyword>
<name>A0A060UT13_9PROT</name>
<reference evidence="2 3" key="3">
    <citation type="submission" date="2017-03" db="EMBL/GenBank/DDBJ databases">
        <authorList>
            <person name="Regsiter A."/>
            <person name="William W."/>
        </authorList>
    </citation>
    <scope>NUCLEOTIDE SEQUENCE [LARGE SCALE GENOMIC DNA]</scope>
    <source>
        <strain evidence="2">PRJEB5721</strain>
    </source>
</reference>
<accession>A0A060UT13</accession>
<organism evidence="1">
    <name type="scientific">Acidithiobacillus ferrivorans</name>
    <dbReference type="NCBI Taxonomy" id="160808"/>
    <lineage>
        <taxon>Bacteria</taxon>
        <taxon>Pseudomonadati</taxon>
        <taxon>Pseudomonadota</taxon>
        <taxon>Acidithiobacillia</taxon>
        <taxon>Acidithiobacillales</taxon>
        <taxon>Acidithiobacillaceae</taxon>
        <taxon>Acidithiobacillus</taxon>
    </lineage>
</organism>
<proteinExistence type="predicted"/>
<reference evidence="1" key="1">
    <citation type="submission" date="2014-03" db="EMBL/GenBank/DDBJ databases">
        <authorList>
            <person name="Genoscope - CEA"/>
        </authorList>
    </citation>
    <scope>NUCLEOTIDE SEQUENCE [LARGE SCALE GENOMIC DNA]</scope>
    <source>
        <strain evidence="1">CF27</strain>
    </source>
</reference>
<dbReference type="AlphaFoldDB" id="A0A060UT13"/>
<protein>
    <submittedName>
        <fullName evidence="1">Uncharacterized protein</fullName>
    </submittedName>
</protein>
<evidence type="ECO:0000313" key="1">
    <source>
        <dbReference type="EMBL" id="CDQ11772.1"/>
    </source>
</evidence>
<sequence length="149" mass="16417">MLKQLVVLYKASTREIWGYVRDLEKQSVPIAIQVSVFMGSLAKGSVQIQSMNVTKTEDRRIQKLNSGYVSILRSAHLCMSVSSEHIAVRVHAALQADSTPGNEEIVLAHTIGGLKAEFGERRGAIQEERSKAVLSGLLQTIPASLSWNW</sequence>
<dbReference type="EMBL" id="CCCS020000056">
    <property type="protein sequence ID" value="CDQ11772.1"/>
    <property type="molecule type" value="Genomic_DNA"/>
</dbReference>
<dbReference type="EMBL" id="LT841305">
    <property type="protein sequence ID" value="SMH66744.1"/>
    <property type="molecule type" value="Genomic_DNA"/>
</dbReference>
<dbReference type="RefSeq" id="WP_014030310.1">
    <property type="nucleotide sequence ID" value="NZ_CCCS020000056.1"/>
</dbReference>
<dbReference type="Proteomes" id="UP000193925">
    <property type="component" value="Chromosome AFERRI"/>
</dbReference>
<gene>
    <name evidence="2" type="ORF">AFERRI_40093</name>
    <name evidence="1" type="ORF">AFERRI_60027</name>
</gene>
<evidence type="ECO:0000313" key="3">
    <source>
        <dbReference type="Proteomes" id="UP000193925"/>
    </source>
</evidence>